<gene>
    <name evidence="2" type="ORF">DJ013_06400</name>
</gene>
<feature type="domain" description="NADPH-dependent FMN reductase-like" evidence="1">
    <location>
        <begin position="4"/>
        <end position="141"/>
    </location>
</feature>
<organism evidence="2 3">
    <name type="scientific">Arcticibacterium luteifluviistationis</name>
    <dbReference type="NCBI Taxonomy" id="1784714"/>
    <lineage>
        <taxon>Bacteria</taxon>
        <taxon>Pseudomonadati</taxon>
        <taxon>Bacteroidota</taxon>
        <taxon>Cytophagia</taxon>
        <taxon>Cytophagales</taxon>
        <taxon>Leadbetterellaceae</taxon>
        <taxon>Arcticibacterium</taxon>
    </lineage>
</organism>
<dbReference type="OrthoDB" id="9812295at2"/>
<keyword evidence="3" id="KW-1185">Reference proteome</keyword>
<reference evidence="2 3" key="1">
    <citation type="submission" date="2018-05" db="EMBL/GenBank/DDBJ databases">
        <title>Complete genome sequence of Arcticibacterium luteifluviistationis SM1504T, a cytophagaceae bacterium isolated from Arctic surface seawater.</title>
        <authorList>
            <person name="Li Y."/>
            <person name="Qin Q.-L."/>
        </authorList>
    </citation>
    <scope>NUCLEOTIDE SEQUENCE [LARGE SCALE GENOMIC DNA]</scope>
    <source>
        <strain evidence="2 3">SM1504</strain>
    </source>
</reference>
<dbReference type="GO" id="GO:0005829">
    <property type="term" value="C:cytosol"/>
    <property type="evidence" value="ECO:0007669"/>
    <property type="project" value="TreeGrafter"/>
</dbReference>
<dbReference type="Pfam" id="PF03358">
    <property type="entry name" value="FMN_red"/>
    <property type="match status" value="1"/>
</dbReference>
<dbReference type="Proteomes" id="UP000249873">
    <property type="component" value="Chromosome"/>
</dbReference>
<evidence type="ECO:0000313" key="2">
    <source>
        <dbReference type="EMBL" id="AWV97817.1"/>
    </source>
</evidence>
<dbReference type="Gene3D" id="3.40.50.360">
    <property type="match status" value="1"/>
</dbReference>
<evidence type="ECO:0000259" key="1">
    <source>
        <dbReference type="Pfam" id="PF03358"/>
    </source>
</evidence>
<dbReference type="GO" id="GO:0016491">
    <property type="term" value="F:oxidoreductase activity"/>
    <property type="evidence" value="ECO:0007669"/>
    <property type="project" value="InterPro"/>
</dbReference>
<sequence length="177" mass="19546">MSEKIGIIVGTNRTGALSLEMANYYKRKIEAEGNETVMINLQDLPESFAFSALYHNRGKDVSYNDFQTNLDAVSKAFIFVPEYNGSFPGVLKTFIDGLRYPDSLLDKKIALVGLSSGVQGNAIGLSHLDDILSYMGANVLGLRVKLGEIAKHFDGKQISNLTYEGFINEQVRKLLAF</sequence>
<dbReference type="PANTHER" id="PTHR30543">
    <property type="entry name" value="CHROMATE REDUCTASE"/>
    <property type="match status" value="1"/>
</dbReference>
<dbReference type="RefSeq" id="WP_111370919.1">
    <property type="nucleotide sequence ID" value="NZ_CP029480.1"/>
</dbReference>
<dbReference type="AlphaFoldDB" id="A0A2Z4G9A9"/>
<dbReference type="PANTHER" id="PTHR30543:SF21">
    <property type="entry name" value="NAD(P)H-DEPENDENT FMN REDUCTASE LOT6"/>
    <property type="match status" value="1"/>
</dbReference>
<dbReference type="EMBL" id="CP029480">
    <property type="protein sequence ID" value="AWV97817.1"/>
    <property type="molecule type" value="Genomic_DNA"/>
</dbReference>
<dbReference type="GO" id="GO:0010181">
    <property type="term" value="F:FMN binding"/>
    <property type="evidence" value="ECO:0007669"/>
    <property type="project" value="TreeGrafter"/>
</dbReference>
<protein>
    <submittedName>
        <fullName evidence="2">NADPH-dependent FMN reductase</fullName>
    </submittedName>
</protein>
<name>A0A2Z4G9A9_9BACT</name>
<dbReference type="SUPFAM" id="SSF52218">
    <property type="entry name" value="Flavoproteins"/>
    <property type="match status" value="1"/>
</dbReference>
<proteinExistence type="predicted"/>
<accession>A0A2Z4G9A9</accession>
<evidence type="ECO:0000313" key="3">
    <source>
        <dbReference type="Proteomes" id="UP000249873"/>
    </source>
</evidence>
<dbReference type="InterPro" id="IPR029039">
    <property type="entry name" value="Flavoprotein-like_sf"/>
</dbReference>
<dbReference type="InterPro" id="IPR050712">
    <property type="entry name" value="NAD(P)H-dep_reductase"/>
</dbReference>
<dbReference type="InterPro" id="IPR005025">
    <property type="entry name" value="FMN_Rdtase-like_dom"/>
</dbReference>
<dbReference type="KEGG" id="als:DJ013_06400"/>